<dbReference type="GO" id="GO:0000978">
    <property type="term" value="F:RNA polymerase II cis-regulatory region sequence-specific DNA binding"/>
    <property type="evidence" value="ECO:0007669"/>
    <property type="project" value="TreeGrafter"/>
</dbReference>
<gene>
    <name evidence="10" type="ORF">Ocin01_06480</name>
</gene>
<evidence type="ECO:0000256" key="7">
    <source>
        <dbReference type="SAM" id="MobiDB-lite"/>
    </source>
</evidence>
<dbReference type="Gene3D" id="1.10.10.10">
    <property type="entry name" value="Winged helix-like DNA-binding domain superfamily/Winged helix DNA-binding domain"/>
    <property type="match status" value="1"/>
</dbReference>
<sequence>MSGVENDALALLALKSSASQPASPRRVSWSSEMISKQPIARLETRDFEYLIRTRKVTIGRNSSSGTVDVNMGNSSFISRRHLEIRYEAPHFFMTCYGKNGIFIDGVFYRKGPSHSPLARKCTFRFPSTNFRVYFESLVIPAEPEDTEEALDDSSYSNPSSSSDKAGVGLDFTRQRFAPSDDYHGYSSSIHHHPYSGDREQTFQIPGRIKGEVAESPDVQFGSRNASPASAGVLQPVPSSSGYGSSSGRSGGYKSQPVTPLKINIPDPDVSYGSPFPSPTGTISVPNSCPASPGGGNSRRNIGADLQMAFHAVAARSQGMHDDKQEDDGKPPFSYAQLIVQAIASTPDHQLTLSGIYSYITKHYPYYRTADKGWQNSIRHNLSLNRYFLKVPRSQEEPGKGSFWRIDPQSESKLIEQAFRRRRQRGVPCFRAPFVSSSRSAPASPTHMGGMATPDCLSREGSPGPEYDSPHSSSHHLTAHSSHQNHIGLKASQSAPGSPKPSILLFKQFIIKYTCSVSTVIIGGPPKASVIAMGTQQHLMPAQVYATSISPTPISRTQQGSNTMTLNGSDGTKSVILSNPVPGGTGTIVLLRPDEELSGSHGQTIIVRTPNFGVPEQFTKVSAANTAGYTSVSSPAQGATLPSNGNQSVVIGQSVVVSAGASSISSSAAGANNNNNSTTPVGSNGSNAAVLTATAVIGTPGVSSSNPSSPPVVSSSSSPSPSATATTTTPASGVNGVRGKSILTGNAEDYQNYTMSRIITEALERSNVGCTPASQTTSPPPPPTTNKNSNNGSNNVNSNGSSSTAPTSTSEEGGSGQKRSASAVANEEPNNSTPTNANNPSAVPSESSEDQQQQGGLNQQPSKRMKVET</sequence>
<dbReference type="OrthoDB" id="691130at2759"/>
<dbReference type="InterPro" id="IPR001766">
    <property type="entry name" value="Fork_head_dom"/>
</dbReference>
<dbReference type="GO" id="GO:0045893">
    <property type="term" value="P:positive regulation of DNA-templated transcription"/>
    <property type="evidence" value="ECO:0007669"/>
    <property type="project" value="UniProtKB-ARBA"/>
</dbReference>
<name>A0A1D2N4K2_ORCCI</name>
<dbReference type="CDD" id="cd20054">
    <property type="entry name" value="FH_FOXK1"/>
    <property type="match status" value="1"/>
</dbReference>
<dbReference type="Pfam" id="PF00250">
    <property type="entry name" value="Forkhead"/>
    <property type="match status" value="1"/>
</dbReference>
<evidence type="ECO:0000256" key="2">
    <source>
        <dbReference type="ARBA" id="ARBA00023015"/>
    </source>
</evidence>
<dbReference type="PROSITE" id="PS50006">
    <property type="entry name" value="FHA_DOMAIN"/>
    <property type="match status" value="1"/>
</dbReference>
<feature type="region of interest" description="Disordered" evidence="7">
    <location>
        <begin position="664"/>
        <end position="684"/>
    </location>
</feature>
<feature type="region of interest" description="Disordered" evidence="7">
    <location>
        <begin position="700"/>
        <end position="739"/>
    </location>
</feature>
<dbReference type="SMART" id="SM00339">
    <property type="entry name" value="FH"/>
    <property type="match status" value="1"/>
</dbReference>
<feature type="region of interest" description="Disordered" evidence="7">
    <location>
        <begin position="145"/>
        <end position="168"/>
    </location>
</feature>
<dbReference type="PANTHER" id="PTHR45881:SF7">
    <property type="entry name" value="CHECKPOINT SUPPRESSOR 1-LIKE, ISOFORM A-RELATED"/>
    <property type="match status" value="1"/>
</dbReference>
<dbReference type="Gene3D" id="2.60.200.20">
    <property type="match status" value="1"/>
</dbReference>
<protein>
    <submittedName>
        <fullName evidence="10">Forkhead box protein K1</fullName>
    </submittedName>
</protein>
<dbReference type="STRING" id="48709.A0A1D2N4K2"/>
<keyword evidence="11" id="KW-1185">Reference proteome</keyword>
<dbReference type="AlphaFoldDB" id="A0A1D2N4K2"/>
<dbReference type="CDD" id="cd22688">
    <property type="entry name" value="FHA_FOXK"/>
    <property type="match status" value="1"/>
</dbReference>
<keyword evidence="3 6" id="KW-0238">DNA-binding</keyword>
<dbReference type="InterPro" id="IPR036388">
    <property type="entry name" value="WH-like_DNA-bd_sf"/>
</dbReference>
<dbReference type="InterPro" id="IPR030456">
    <property type="entry name" value="TF_fork_head_CS_2"/>
</dbReference>
<dbReference type="FunFam" id="1.10.10.10:FF:000030">
    <property type="entry name" value="Forkhead box protein K2"/>
    <property type="match status" value="1"/>
</dbReference>
<dbReference type="InterPro" id="IPR036390">
    <property type="entry name" value="WH_DNA-bd_sf"/>
</dbReference>
<accession>A0A1D2N4K2</accession>
<dbReference type="InterPro" id="IPR008984">
    <property type="entry name" value="SMAD_FHA_dom_sf"/>
</dbReference>
<evidence type="ECO:0000313" key="10">
    <source>
        <dbReference type="EMBL" id="ODN00200.1"/>
    </source>
</evidence>
<feature type="region of interest" description="Disordered" evidence="7">
    <location>
        <begin position="218"/>
        <end position="257"/>
    </location>
</feature>
<feature type="compositionally biased region" description="Low complexity" evidence="7">
    <location>
        <begin position="784"/>
        <end position="811"/>
    </location>
</feature>
<keyword evidence="2" id="KW-0805">Transcription regulation</keyword>
<proteinExistence type="predicted"/>
<comment type="subcellular location">
    <subcellularLocation>
        <location evidence="1 6">Nucleus</location>
    </subcellularLocation>
</comment>
<feature type="compositionally biased region" description="Low complexity" evidence="7">
    <location>
        <begin position="850"/>
        <end position="859"/>
    </location>
</feature>
<dbReference type="GO" id="GO:0005634">
    <property type="term" value="C:nucleus"/>
    <property type="evidence" value="ECO:0007669"/>
    <property type="project" value="UniProtKB-SubCell"/>
</dbReference>
<evidence type="ECO:0000256" key="1">
    <source>
        <dbReference type="ARBA" id="ARBA00004123"/>
    </source>
</evidence>
<dbReference type="EMBL" id="LJIJ01000224">
    <property type="protein sequence ID" value="ODN00200.1"/>
    <property type="molecule type" value="Genomic_DNA"/>
</dbReference>
<evidence type="ECO:0000256" key="6">
    <source>
        <dbReference type="PROSITE-ProRule" id="PRU00089"/>
    </source>
</evidence>
<feature type="region of interest" description="Disordered" evidence="7">
    <location>
        <begin position="435"/>
        <end position="495"/>
    </location>
</feature>
<dbReference type="PRINTS" id="PR00053">
    <property type="entry name" value="FORKHEAD"/>
</dbReference>
<evidence type="ECO:0000259" key="9">
    <source>
        <dbReference type="PROSITE" id="PS50039"/>
    </source>
</evidence>
<dbReference type="PANTHER" id="PTHR45881">
    <property type="entry name" value="CHECKPOINT SUPPRESSOR 1-LIKE, ISOFORM A-RELATED"/>
    <property type="match status" value="1"/>
</dbReference>
<dbReference type="InterPro" id="IPR000253">
    <property type="entry name" value="FHA_dom"/>
</dbReference>
<organism evidence="10 11">
    <name type="scientific">Orchesella cincta</name>
    <name type="common">Springtail</name>
    <name type="synonym">Podura cincta</name>
    <dbReference type="NCBI Taxonomy" id="48709"/>
    <lineage>
        <taxon>Eukaryota</taxon>
        <taxon>Metazoa</taxon>
        <taxon>Ecdysozoa</taxon>
        <taxon>Arthropoda</taxon>
        <taxon>Hexapoda</taxon>
        <taxon>Collembola</taxon>
        <taxon>Entomobryomorpha</taxon>
        <taxon>Entomobryoidea</taxon>
        <taxon>Orchesellidae</taxon>
        <taxon>Orchesellinae</taxon>
        <taxon>Orchesella</taxon>
    </lineage>
</organism>
<comment type="caution">
    <text evidence="10">The sequence shown here is derived from an EMBL/GenBank/DDBJ whole genome shotgun (WGS) entry which is preliminary data.</text>
</comment>
<dbReference type="InterPro" id="IPR018122">
    <property type="entry name" value="TF_fork_head_CS_1"/>
</dbReference>
<dbReference type="GO" id="GO:0000981">
    <property type="term" value="F:DNA-binding transcription factor activity, RNA polymerase II-specific"/>
    <property type="evidence" value="ECO:0007669"/>
    <property type="project" value="TreeGrafter"/>
</dbReference>
<feature type="compositionally biased region" description="Low complexity" evidence="7">
    <location>
        <begin position="238"/>
        <end position="254"/>
    </location>
</feature>
<dbReference type="SMART" id="SM00240">
    <property type="entry name" value="FHA"/>
    <property type="match status" value="1"/>
</dbReference>
<evidence type="ECO:0000259" key="8">
    <source>
        <dbReference type="PROSITE" id="PS50006"/>
    </source>
</evidence>
<feature type="domain" description="Fork-head" evidence="9">
    <location>
        <begin position="329"/>
        <end position="424"/>
    </location>
</feature>
<dbReference type="Proteomes" id="UP000094527">
    <property type="component" value="Unassembled WGS sequence"/>
</dbReference>
<dbReference type="PROSITE" id="PS50039">
    <property type="entry name" value="FORK_HEAD_3"/>
    <property type="match status" value="1"/>
</dbReference>
<dbReference type="PROSITE" id="PS00658">
    <property type="entry name" value="FORK_HEAD_2"/>
    <property type="match status" value="1"/>
</dbReference>
<dbReference type="SUPFAM" id="SSF46785">
    <property type="entry name" value="Winged helix' DNA-binding domain"/>
    <property type="match status" value="1"/>
</dbReference>
<feature type="DNA-binding region" description="Fork-head" evidence="6">
    <location>
        <begin position="329"/>
        <end position="424"/>
    </location>
</feature>
<dbReference type="InterPro" id="IPR047394">
    <property type="entry name" value="FH_FOXK1"/>
</dbReference>
<feature type="compositionally biased region" description="Low complexity" evidence="7">
    <location>
        <begin position="152"/>
        <end position="163"/>
    </location>
</feature>
<evidence type="ECO:0000256" key="3">
    <source>
        <dbReference type="ARBA" id="ARBA00023125"/>
    </source>
</evidence>
<reference evidence="10 11" key="1">
    <citation type="journal article" date="2016" name="Genome Biol. Evol.">
        <title>Gene Family Evolution Reflects Adaptation to Soil Environmental Stressors in the Genome of the Collembolan Orchesella cincta.</title>
        <authorList>
            <person name="Faddeeva-Vakhrusheva A."/>
            <person name="Derks M.F."/>
            <person name="Anvar S.Y."/>
            <person name="Agamennone V."/>
            <person name="Suring W."/>
            <person name="Smit S."/>
            <person name="van Straalen N.M."/>
            <person name="Roelofs D."/>
        </authorList>
    </citation>
    <scope>NUCLEOTIDE SEQUENCE [LARGE SCALE GENOMIC DNA]</scope>
    <source>
        <tissue evidence="10">Mixed pool</tissue>
    </source>
</reference>
<evidence type="ECO:0000256" key="4">
    <source>
        <dbReference type="ARBA" id="ARBA00023163"/>
    </source>
</evidence>
<dbReference type="PROSITE" id="PS00657">
    <property type="entry name" value="FORK_HEAD_1"/>
    <property type="match status" value="1"/>
</dbReference>
<feature type="compositionally biased region" description="Low complexity" evidence="7">
    <location>
        <begin position="700"/>
        <end position="732"/>
    </location>
</feature>
<dbReference type="Pfam" id="PF00498">
    <property type="entry name" value="FHA"/>
    <property type="match status" value="1"/>
</dbReference>
<keyword evidence="4" id="KW-0804">Transcription</keyword>
<feature type="compositionally biased region" description="Low complexity" evidence="7">
    <location>
        <begin position="824"/>
        <end position="841"/>
    </location>
</feature>
<feature type="region of interest" description="Disordered" evidence="7">
    <location>
        <begin position="768"/>
        <end position="868"/>
    </location>
</feature>
<feature type="domain" description="FHA" evidence="8">
    <location>
        <begin position="56"/>
        <end position="108"/>
    </location>
</feature>
<keyword evidence="5 6" id="KW-0539">Nucleus</keyword>
<dbReference type="SUPFAM" id="SSF49879">
    <property type="entry name" value="SMAD/FHA domain"/>
    <property type="match status" value="1"/>
</dbReference>
<evidence type="ECO:0000256" key="5">
    <source>
        <dbReference type="ARBA" id="ARBA00023242"/>
    </source>
</evidence>
<evidence type="ECO:0000313" key="11">
    <source>
        <dbReference type="Proteomes" id="UP000094527"/>
    </source>
</evidence>